<sequence>MDRTTDKVEIDKDKVSRFIVTGMIASLSTEGIMNMAEEQELSDTILSYLEGYVLGKTELEWASICYTSKSDEINHDCDYDFMI</sequence>
<evidence type="ECO:0000313" key="1">
    <source>
        <dbReference type="EMBL" id="MFD1735697.1"/>
    </source>
</evidence>
<proteinExistence type="predicted"/>
<evidence type="ECO:0000313" key="2">
    <source>
        <dbReference type="Proteomes" id="UP001597214"/>
    </source>
</evidence>
<organism evidence="1 2">
    <name type="scientific">Bacillus salitolerans</name>
    <dbReference type="NCBI Taxonomy" id="1437434"/>
    <lineage>
        <taxon>Bacteria</taxon>
        <taxon>Bacillati</taxon>
        <taxon>Bacillota</taxon>
        <taxon>Bacilli</taxon>
        <taxon>Bacillales</taxon>
        <taxon>Bacillaceae</taxon>
        <taxon>Bacillus</taxon>
    </lineage>
</organism>
<dbReference type="RefSeq" id="WP_377926801.1">
    <property type="nucleotide sequence ID" value="NZ_JBHUEM010000003.1"/>
</dbReference>
<protein>
    <submittedName>
        <fullName evidence="1">Uncharacterized protein</fullName>
    </submittedName>
</protein>
<dbReference type="Proteomes" id="UP001597214">
    <property type="component" value="Unassembled WGS sequence"/>
</dbReference>
<gene>
    <name evidence="1" type="ORF">ACFSCX_03880</name>
</gene>
<name>A0ABW4LKR1_9BACI</name>
<comment type="caution">
    <text evidence="1">The sequence shown here is derived from an EMBL/GenBank/DDBJ whole genome shotgun (WGS) entry which is preliminary data.</text>
</comment>
<dbReference type="EMBL" id="JBHUEM010000003">
    <property type="protein sequence ID" value="MFD1735697.1"/>
    <property type="molecule type" value="Genomic_DNA"/>
</dbReference>
<reference evidence="2" key="1">
    <citation type="journal article" date="2019" name="Int. J. Syst. Evol. Microbiol.">
        <title>The Global Catalogue of Microorganisms (GCM) 10K type strain sequencing project: providing services to taxonomists for standard genome sequencing and annotation.</title>
        <authorList>
            <consortium name="The Broad Institute Genomics Platform"/>
            <consortium name="The Broad Institute Genome Sequencing Center for Infectious Disease"/>
            <person name="Wu L."/>
            <person name="Ma J."/>
        </authorList>
    </citation>
    <scope>NUCLEOTIDE SEQUENCE [LARGE SCALE GENOMIC DNA]</scope>
    <source>
        <strain evidence="2">CCUG 49339</strain>
    </source>
</reference>
<accession>A0ABW4LKR1</accession>
<keyword evidence="2" id="KW-1185">Reference proteome</keyword>